<dbReference type="SUPFAM" id="SSF52833">
    <property type="entry name" value="Thioredoxin-like"/>
    <property type="match status" value="1"/>
</dbReference>
<dbReference type="PROSITE" id="PS00194">
    <property type="entry name" value="THIOREDOXIN_1"/>
    <property type="match status" value="1"/>
</dbReference>
<evidence type="ECO:0000256" key="3">
    <source>
        <dbReference type="PIRSR" id="PIRSR000077-1"/>
    </source>
</evidence>
<evidence type="ECO:0000259" key="5">
    <source>
        <dbReference type="PROSITE" id="PS51352"/>
    </source>
</evidence>
<dbReference type="InterPro" id="IPR005746">
    <property type="entry name" value="Thioredoxin"/>
</dbReference>
<dbReference type="EMBL" id="CAJVPS010000051">
    <property type="protein sequence ID" value="CAG8445688.1"/>
    <property type="molecule type" value="Genomic_DNA"/>
</dbReference>
<dbReference type="InterPro" id="IPR017937">
    <property type="entry name" value="Thioredoxin_CS"/>
</dbReference>
<reference evidence="6" key="1">
    <citation type="submission" date="2021-06" db="EMBL/GenBank/DDBJ databases">
        <authorList>
            <person name="Kallberg Y."/>
            <person name="Tangrot J."/>
            <person name="Rosling A."/>
        </authorList>
    </citation>
    <scope>NUCLEOTIDE SEQUENCE</scope>
    <source>
        <strain evidence="6">FL130A</strain>
    </source>
</reference>
<accession>A0A9N8V7E0</accession>
<feature type="site" description="Contributes to redox potential value" evidence="3">
    <location>
        <position position="32"/>
    </location>
</feature>
<keyword evidence="1 4" id="KW-1015">Disulfide bond</keyword>
<evidence type="ECO:0000313" key="7">
    <source>
        <dbReference type="Proteomes" id="UP000789508"/>
    </source>
</evidence>
<feature type="site" description="Contributes to redox potential value" evidence="3">
    <location>
        <position position="33"/>
    </location>
</feature>
<feature type="active site" description="Nucleophile" evidence="3">
    <location>
        <position position="31"/>
    </location>
</feature>
<protein>
    <recommendedName>
        <fullName evidence="2">Thioredoxin</fullName>
    </recommendedName>
</protein>
<dbReference type="AlphaFoldDB" id="A0A9N8V7E0"/>
<keyword evidence="7" id="KW-1185">Reference proteome</keyword>
<dbReference type="PIRSF" id="PIRSF000077">
    <property type="entry name" value="Thioredoxin"/>
    <property type="match status" value="1"/>
</dbReference>
<dbReference type="PANTHER" id="PTHR46115">
    <property type="entry name" value="THIOREDOXIN-LIKE PROTEIN 1"/>
    <property type="match status" value="1"/>
</dbReference>
<evidence type="ECO:0000256" key="2">
    <source>
        <dbReference type="PIRNR" id="PIRNR000077"/>
    </source>
</evidence>
<feature type="disulfide bond" description="Redox-active" evidence="4">
    <location>
        <begin position="31"/>
        <end position="34"/>
    </location>
</feature>
<dbReference type="OrthoDB" id="2121326at2759"/>
<dbReference type="InterPro" id="IPR036249">
    <property type="entry name" value="Thioredoxin-like_sf"/>
</dbReference>
<keyword evidence="4" id="KW-0676">Redox-active center</keyword>
<dbReference type="GO" id="GO:0015035">
    <property type="term" value="F:protein-disulfide reductase activity"/>
    <property type="evidence" value="ECO:0007669"/>
    <property type="project" value="InterPro"/>
</dbReference>
<dbReference type="InterPro" id="IPR013766">
    <property type="entry name" value="Thioredoxin_domain"/>
</dbReference>
<gene>
    <name evidence="6" type="ORF">ALEPTO_LOCUS663</name>
</gene>
<evidence type="ECO:0000256" key="1">
    <source>
        <dbReference type="ARBA" id="ARBA00023157"/>
    </source>
</evidence>
<sequence>MALVYVDKHEEFYQQLQANTRVIVDFYAEWCGPCKVIAPFYEELANSNPDLTFLKVDNVCKNEGISAMPTFKTYIDGKVSKEFVGINRDEIEKLVNELKPASAQ</sequence>
<name>A0A9N8V7E0_9GLOM</name>
<feature type="domain" description="Thioredoxin" evidence="5">
    <location>
        <begin position="1"/>
        <end position="100"/>
    </location>
</feature>
<dbReference type="PROSITE" id="PS51352">
    <property type="entry name" value="THIOREDOXIN_2"/>
    <property type="match status" value="1"/>
</dbReference>
<dbReference type="CDD" id="cd02947">
    <property type="entry name" value="TRX_family"/>
    <property type="match status" value="1"/>
</dbReference>
<organism evidence="6 7">
    <name type="scientific">Ambispora leptoticha</name>
    <dbReference type="NCBI Taxonomy" id="144679"/>
    <lineage>
        <taxon>Eukaryota</taxon>
        <taxon>Fungi</taxon>
        <taxon>Fungi incertae sedis</taxon>
        <taxon>Mucoromycota</taxon>
        <taxon>Glomeromycotina</taxon>
        <taxon>Glomeromycetes</taxon>
        <taxon>Archaeosporales</taxon>
        <taxon>Ambisporaceae</taxon>
        <taxon>Ambispora</taxon>
    </lineage>
</organism>
<dbReference type="Proteomes" id="UP000789508">
    <property type="component" value="Unassembled WGS sequence"/>
</dbReference>
<feature type="active site" description="Nucleophile" evidence="3">
    <location>
        <position position="34"/>
    </location>
</feature>
<evidence type="ECO:0000256" key="4">
    <source>
        <dbReference type="PIRSR" id="PIRSR000077-4"/>
    </source>
</evidence>
<evidence type="ECO:0000313" key="6">
    <source>
        <dbReference type="EMBL" id="CAG8445688.1"/>
    </source>
</evidence>
<dbReference type="Pfam" id="PF00085">
    <property type="entry name" value="Thioredoxin"/>
    <property type="match status" value="1"/>
</dbReference>
<comment type="similarity">
    <text evidence="2">Belongs to the thioredoxin family.</text>
</comment>
<dbReference type="PRINTS" id="PR00421">
    <property type="entry name" value="THIOREDOXIN"/>
</dbReference>
<feature type="site" description="Deprotonates C-terminal active site Cys" evidence="3">
    <location>
        <position position="25"/>
    </location>
</feature>
<proteinExistence type="inferred from homology"/>
<comment type="caution">
    <text evidence="6">The sequence shown here is derived from an EMBL/GenBank/DDBJ whole genome shotgun (WGS) entry which is preliminary data.</text>
</comment>
<dbReference type="Gene3D" id="3.40.30.10">
    <property type="entry name" value="Glutaredoxin"/>
    <property type="match status" value="1"/>
</dbReference>